<feature type="region of interest" description="Disordered" evidence="1">
    <location>
        <begin position="51"/>
        <end position="83"/>
    </location>
</feature>
<evidence type="ECO:0000313" key="3">
    <source>
        <dbReference type="RefSeq" id="XP_035454436.2"/>
    </source>
</evidence>
<dbReference type="Proteomes" id="UP000829999">
    <property type="component" value="Chromosome 24"/>
</dbReference>
<dbReference type="OrthoDB" id="7475009at2759"/>
<organism evidence="2 3">
    <name type="scientific">Spodoptera frugiperda</name>
    <name type="common">Fall armyworm</name>
    <dbReference type="NCBI Taxonomy" id="7108"/>
    <lineage>
        <taxon>Eukaryota</taxon>
        <taxon>Metazoa</taxon>
        <taxon>Ecdysozoa</taxon>
        <taxon>Arthropoda</taxon>
        <taxon>Hexapoda</taxon>
        <taxon>Insecta</taxon>
        <taxon>Pterygota</taxon>
        <taxon>Neoptera</taxon>
        <taxon>Endopterygota</taxon>
        <taxon>Lepidoptera</taxon>
        <taxon>Glossata</taxon>
        <taxon>Ditrysia</taxon>
        <taxon>Noctuoidea</taxon>
        <taxon>Noctuidae</taxon>
        <taxon>Amphipyrinae</taxon>
        <taxon>Spodoptera</taxon>
    </lineage>
</organism>
<dbReference type="GeneID" id="118279018"/>
<reference evidence="3" key="1">
    <citation type="submission" date="2025-08" db="UniProtKB">
        <authorList>
            <consortium name="RefSeq"/>
        </authorList>
    </citation>
    <scope>IDENTIFICATION</scope>
    <source>
        <tissue evidence="3">Whole larval tissue</tissue>
    </source>
</reference>
<evidence type="ECO:0000313" key="2">
    <source>
        <dbReference type="Proteomes" id="UP000829999"/>
    </source>
</evidence>
<feature type="compositionally biased region" description="Basic residues" evidence="1">
    <location>
        <begin position="70"/>
        <end position="82"/>
    </location>
</feature>
<accession>A0A9R0DHT5</accession>
<keyword evidence="2" id="KW-1185">Reference proteome</keyword>
<dbReference type="RefSeq" id="XP_035454436.2">
    <property type="nucleotide sequence ID" value="XM_035598543.2"/>
</dbReference>
<sequence length="417" mass="48044">MKFRLCKFCNTIEYLFTMSRHKENIFLEKFSLLNSQERNDEVIKWSSSSSSDYEQSSYSEQQCNNNNSLKRPRKRKRKKKLTKNVSNLDVTIIDASKSNNCREKSPILMKQCIQCPLSPILTSSKFPPKKSTSPILGVKSVQPKSPILMQKNLSPRHPNKVRKKLAYSEDKIISMNIENQQDYLLKTSDRDGTGTFIQPTQSQSNDLSIDKTINEDSRSSLKSVILSNVKNYFNSHFSSDSASQHISDTQTPEDCSKSDSIEILSCKTQTLTNIPIIKQENSSNSDTSTYFEKNKKLKYKKGGLACRLNTLLKKQNAQISLWQHEKFLAGNCNFVIPKEEHKLFCVKSVEFKYGCYLINAVDVNNDYYVIFINNSYVTNNICTESVLKLYEPYRISSFRDRKIILNVIKFESFLLEN</sequence>
<dbReference type="AlphaFoldDB" id="A0A9R0DHT5"/>
<evidence type="ECO:0000256" key="1">
    <source>
        <dbReference type="SAM" id="MobiDB-lite"/>
    </source>
</evidence>
<protein>
    <submittedName>
        <fullName evidence="3">Uncharacterized protein LOC118279018</fullName>
    </submittedName>
</protein>
<feature type="compositionally biased region" description="Low complexity" evidence="1">
    <location>
        <begin position="51"/>
        <end position="69"/>
    </location>
</feature>
<gene>
    <name evidence="3" type="primary">LOC118279018</name>
</gene>
<name>A0A9R0DHT5_SPOFR</name>
<proteinExistence type="predicted"/>